<evidence type="ECO:0008006" key="4">
    <source>
        <dbReference type="Google" id="ProtNLM"/>
    </source>
</evidence>
<feature type="transmembrane region" description="Helical" evidence="1">
    <location>
        <begin position="179"/>
        <end position="197"/>
    </location>
</feature>
<comment type="caution">
    <text evidence="2">The sequence shown here is derived from an EMBL/GenBank/DDBJ whole genome shotgun (WGS) entry which is preliminary data.</text>
</comment>
<feature type="transmembrane region" description="Helical" evidence="1">
    <location>
        <begin position="272"/>
        <end position="292"/>
    </location>
</feature>
<evidence type="ECO:0000313" key="2">
    <source>
        <dbReference type="EMBL" id="KKQ90140.1"/>
    </source>
</evidence>
<feature type="transmembrane region" description="Helical" evidence="1">
    <location>
        <begin position="37"/>
        <end position="57"/>
    </location>
</feature>
<sequence>MTLILSVFAVFSILELGVLVQFYLQKAKNLNFSFSRLFALGLGTICIIFYISGFLQIHLSRALVMTAAFTFSLPFFLDARLKNQALRNIDLYVQGLRKSPKIFLIIFTAFLVVLFMLTFSKAIWGYDAYERWLAKGRTFWVDGGISRENAKIYDPADDHNLWPFAISWLYYVNGDSEEIWVRIIPFIAFLAIIFEFKKHLNIKNWDIKKYSWILILMFTPFLWQTILKENYSGNADIFISLFFLLSIGAIIRKELLFSALFLGFAAFTKNDALPALIAFIALLPIFTRNLIAKSDLKLAFTIALSFLFANLFLKYYYQLGSRYLNQDFSQIISQKPIFKYNLYTAHAFREQFRQIQIWGLGWWIIGLFYVIKIKSLIINRLLLFAIVLIVIQILGYFLVFYVSKEDQASQIATSISRILLQIYPSGLLIAYYLISKGDRQKTNG</sequence>
<feature type="transmembrane region" description="Helical" evidence="1">
    <location>
        <begin position="414"/>
        <end position="434"/>
    </location>
</feature>
<keyword evidence="1" id="KW-1133">Transmembrane helix</keyword>
<dbReference type="EMBL" id="LBVP01000001">
    <property type="protein sequence ID" value="KKQ90140.1"/>
    <property type="molecule type" value="Genomic_DNA"/>
</dbReference>
<feature type="transmembrane region" description="Helical" evidence="1">
    <location>
        <begin position="6"/>
        <end position="25"/>
    </location>
</feature>
<reference evidence="2 3" key="1">
    <citation type="journal article" date="2015" name="Nature">
        <title>rRNA introns, odd ribosomes, and small enigmatic genomes across a large radiation of phyla.</title>
        <authorList>
            <person name="Brown C.T."/>
            <person name="Hug L.A."/>
            <person name="Thomas B.C."/>
            <person name="Sharon I."/>
            <person name="Castelle C.J."/>
            <person name="Singh A."/>
            <person name="Wilkins M.J."/>
            <person name="Williams K.H."/>
            <person name="Banfield J.F."/>
        </authorList>
    </citation>
    <scope>NUCLEOTIDE SEQUENCE [LARGE SCALE GENOMIC DNA]</scope>
</reference>
<name>A0A0G0LQA4_9BACT</name>
<feature type="transmembrane region" description="Helical" evidence="1">
    <location>
        <begin position="209"/>
        <end position="227"/>
    </location>
</feature>
<dbReference type="Proteomes" id="UP000034893">
    <property type="component" value="Unassembled WGS sequence"/>
</dbReference>
<evidence type="ECO:0000256" key="1">
    <source>
        <dbReference type="SAM" id="Phobius"/>
    </source>
</evidence>
<accession>A0A0G0LQA4</accession>
<feature type="transmembrane region" description="Helical" evidence="1">
    <location>
        <begin position="63"/>
        <end position="81"/>
    </location>
</feature>
<feature type="transmembrane region" description="Helical" evidence="1">
    <location>
        <begin position="377"/>
        <end position="402"/>
    </location>
</feature>
<proteinExistence type="predicted"/>
<dbReference type="AlphaFoldDB" id="A0A0G0LQA4"/>
<gene>
    <name evidence="2" type="ORF">UT12_C0001G0008</name>
</gene>
<keyword evidence="1" id="KW-0472">Membrane</keyword>
<protein>
    <recommendedName>
        <fullName evidence="4">Glycosyltransferase RgtA/B/C/D-like domain-containing protein</fullName>
    </recommendedName>
</protein>
<feature type="transmembrane region" description="Helical" evidence="1">
    <location>
        <begin position="102"/>
        <end position="124"/>
    </location>
</feature>
<organism evidence="2 3">
    <name type="scientific">Candidatus Curtissbacteria bacterium GW2011_GWC2_38_9</name>
    <dbReference type="NCBI Taxonomy" id="1618414"/>
    <lineage>
        <taxon>Bacteria</taxon>
        <taxon>Candidatus Curtissiibacteriota</taxon>
    </lineage>
</organism>
<feature type="transmembrane region" description="Helical" evidence="1">
    <location>
        <begin position="298"/>
        <end position="317"/>
    </location>
</feature>
<keyword evidence="1" id="KW-0812">Transmembrane</keyword>
<evidence type="ECO:0000313" key="3">
    <source>
        <dbReference type="Proteomes" id="UP000034893"/>
    </source>
</evidence>
<feature type="transmembrane region" description="Helical" evidence="1">
    <location>
        <begin position="233"/>
        <end position="251"/>
    </location>
</feature>